<dbReference type="InterPro" id="IPR050966">
    <property type="entry name" value="Glutamyl_endopeptidase"/>
</dbReference>
<keyword evidence="3 6" id="KW-0732">Signal</keyword>
<dbReference type="PANTHER" id="PTHR15462:SF8">
    <property type="entry name" value="SERINE PROTEASE"/>
    <property type="match status" value="1"/>
</dbReference>
<keyword evidence="5 6" id="KW-0720">Serine protease</keyword>
<dbReference type="InterPro" id="IPR043504">
    <property type="entry name" value="Peptidase_S1_PA_chymotrypsin"/>
</dbReference>
<proteinExistence type="inferred from homology"/>
<evidence type="ECO:0000259" key="7">
    <source>
        <dbReference type="Pfam" id="PF00089"/>
    </source>
</evidence>
<comment type="caution">
    <text evidence="8">The sequence shown here is derived from an EMBL/GenBank/DDBJ whole genome shotgun (WGS) entry which is preliminary data.</text>
</comment>
<accession>A0ABX2IL38</accession>
<dbReference type="Proteomes" id="UP000777935">
    <property type="component" value="Unassembled WGS sequence"/>
</dbReference>
<comment type="similarity">
    <text evidence="1 6">Belongs to the peptidase S1B family.</text>
</comment>
<keyword evidence="4 6" id="KW-0378">Hydrolase</keyword>
<evidence type="ECO:0000256" key="2">
    <source>
        <dbReference type="ARBA" id="ARBA00022670"/>
    </source>
</evidence>
<name>A0ABX2IL38_9RHOB</name>
<dbReference type="InterPro" id="IPR001254">
    <property type="entry name" value="Trypsin_dom"/>
</dbReference>
<dbReference type="PRINTS" id="PR00839">
    <property type="entry name" value="V8PROTEASE"/>
</dbReference>
<dbReference type="EC" id="3.4.21.-" evidence="6"/>
<dbReference type="InterPro" id="IPR009003">
    <property type="entry name" value="Peptidase_S1_PA"/>
</dbReference>
<dbReference type="RefSeq" id="WP_174134406.1">
    <property type="nucleotide sequence ID" value="NZ_JABUFE010000001.1"/>
</dbReference>
<evidence type="ECO:0000313" key="9">
    <source>
        <dbReference type="Proteomes" id="UP000777935"/>
    </source>
</evidence>
<sequence length="314" mass="34332">MNFYLALPFVFLVPPCTASADSLLERSHIFDVSIGEVVVTDFPVLVDSDLSRMPQPPEEAALAANMLFRDSLDEFEALLRMPAAIVPYEEGLESVFYPDDREEVTETETYPASATVLITSSNLGRCTGWVVAERTLVTAGHCVHEGGAGGSWAEDVRVYAGRNGSVSPFGSCAVSHMFSVEGWVVERDKNYDYGVLIADCELVSVTGAFGLADPDQEWLESAIEVTGYPVDKPLTQWAAEDKVTLVYELKLFHRADTMSGMSGSAVHTGDLFVFAVHTNARHNGAPWRSNNAATRLTEARLSNIAHWIDFEGND</sequence>
<evidence type="ECO:0000256" key="1">
    <source>
        <dbReference type="ARBA" id="ARBA00008764"/>
    </source>
</evidence>
<organism evidence="8 9">
    <name type="scientific">Parasulfitobacter algicola</name>
    <dbReference type="NCBI Taxonomy" id="2614809"/>
    <lineage>
        <taxon>Bacteria</taxon>
        <taxon>Pseudomonadati</taxon>
        <taxon>Pseudomonadota</taxon>
        <taxon>Alphaproteobacteria</taxon>
        <taxon>Rhodobacterales</taxon>
        <taxon>Roseobacteraceae</taxon>
        <taxon>Parasulfitobacter</taxon>
    </lineage>
</organism>
<evidence type="ECO:0000256" key="3">
    <source>
        <dbReference type="ARBA" id="ARBA00022729"/>
    </source>
</evidence>
<dbReference type="EMBL" id="JABUFE010000001">
    <property type="protein sequence ID" value="NSX53280.1"/>
    <property type="molecule type" value="Genomic_DNA"/>
</dbReference>
<evidence type="ECO:0000256" key="6">
    <source>
        <dbReference type="RuleBase" id="RU004296"/>
    </source>
</evidence>
<evidence type="ECO:0000256" key="4">
    <source>
        <dbReference type="ARBA" id="ARBA00022801"/>
    </source>
</evidence>
<feature type="signal peptide" evidence="6">
    <location>
        <begin position="1"/>
        <end position="20"/>
    </location>
</feature>
<keyword evidence="9" id="KW-1185">Reference proteome</keyword>
<feature type="domain" description="Peptidase S1" evidence="7">
    <location>
        <begin position="108"/>
        <end position="235"/>
    </location>
</feature>
<dbReference type="SUPFAM" id="SSF50494">
    <property type="entry name" value="Trypsin-like serine proteases"/>
    <property type="match status" value="1"/>
</dbReference>
<dbReference type="PANTHER" id="PTHR15462">
    <property type="entry name" value="SERINE PROTEASE"/>
    <property type="match status" value="1"/>
</dbReference>
<dbReference type="Pfam" id="PF00089">
    <property type="entry name" value="Trypsin"/>
    <property type="match status" value="1"/>
</dbReference>
<feature type="chain" id="PRO_5044952995" description="Serine protease" evidence="6">
    <location>
        <begin position="21"/>
        <end position="314"/>
    </location>
</feature>
<dbReference type="InterPro" id="IPR008256">
    <property type="entry name" value="Peptidase_S1B"/>
</dbReference>
<gene>
    <name evidence="8" type="ORF">HRQ87_00520</name>
</gene>
<reference evidence="8 9" key="1">
    <citation type="submission" date="2020-06" db="EMBL/GenBank/DDBJ databases">
        <title>Sulfitobacter algicola sp. nov., isolated from green algae.</title>
        <authorList>
            <person name="Wang C."/>
        </authorList>
    </citation>
    <scope>NUCLEOTIDE SEQUENCE [LARGE SCALE GENOMIC DNA]</scope>
    <source>
        <strain evidence="8 9">1151</strain>
    </source>
</reference>
<protein>
    <recommendedName>
        <fullName evidence="6">Serine protease</fullName>
        <ecNumber evidence="6">3.4.21.-</ecNumber>
    </recommendedName>
</protein>
<evidence type="ECO:0000256" key="5">
    <source>
        <dbReference type="ARBA" id="ARBA00022825"/>
    </source>
</evidence>
<evidence type="ECO:0000313" key="8">
    <source>
        <dbReference type="EMBL" id="NSX53280.1"/>
    </source>
</evidence>
<keyword evidence="2 6" id="KW-0645">Protease</keyword>
<dbReference type="Gene3D" id="2.40.10.10">
    <property type="entry name" value="Trypsin-like serine proteases"/>
    <property type="match status" value="2"/>
</dbReference>